<dbReference type="AlphaFoldDB" id="A0AAX2H041"/>
<dbReference type="RefSeq" id="WP_143325036.1">
    <property type="nucleotide sequence ID" value="NZ_CP014227.1"/>
</dbReference>
<name>A0AAX2H041_9FLAO</name>
<dbReference type="Gene3D" id="2.180.10.10">
    <property type="entry name" value="RHS repeat-associated core"/>
    <property type="match status" value="1"/>
</dbReference>
<dbReference type="InterPro" id="IPR006530">
    <property type="entry name" value="YD"/>
</dbReference>
<organism evidence="1 2">
    <name type="scientific">Capnocytophaga haemolytica</name>
    <dbReference type="NCBI Taxonomy" id="45243"/>
    <lineage>
        <taxon>Bacteria</taxon>
        <taxon>Pseudomonadati</taxon>
        <taxon>Bacteroidota</taxon>
        <taxon>Flavobacteriia</taxon>
        <taxon>Flavobacteriales</taxon>
        <taxon>Flavobacteriaceae</taxon>
        <taxon>Capnocytophaga</taxon>
    </lineage>
</organism>
<proteinExistence type="predicted"/>
<evidence type="ECO:0000313" key="2">
    <source>
        <dbReference type="Proteomes" id="UP000215539"/>
    </source>
</evidence>
<protein>
    <recommendedName>
        <fullName evidence="3">Sugar-binding protein</fullName>
    </recommendedName>
</protein>
<dbReference type="Proteomes" id="UP000215539">
    <property type="component" value="Chromosome 1"/>
</dbReference>
<evidence type="ECO:0000313" key="1">
    <source>
        <dbReference type="EMBL" id="SNV15243.1"/>
    </source>
</evidence>
<gene>
    <name evidence="1" type="ORF">SAMEA44541418_02028</name>
</gene>
<evidence type="ECO:0008006" key="3">
    <source>
        <dbReference type="Google" id="ProtNLM"/>
    </source>
</evidence>
<dbReference type="EMBL" id="LT906449">
    <property type="protein sequence ID" value="SNV15243.1"/>
    <property type="molecule type" value="Genomic_DNA"/>
</dbReference>
<reference evidence="1 2" key="1">
    <citation type="submission" date="2017-06" db="EMBL/GenBank/DDBJ databases">
        <authorList>
            <consortium name="Pathogen Informatics"/>
        </authorList>
    </citation>
    <scope>NUCLEOTIDE SEQUENCE [LARGE SCALE GENOMIC DNA]</scope>
    <source>
        <strain evidence="1 2">NCTC12947</strain>
    </source>
</reference>
<dbReference type="NCBIfam" id="TIGR01643">
    <property type="entry name" value="YD_repeat_2x"/>
    <property type="match status" value="1"/>
</dbReference>
<sequence>MYGYLTQMLLRNSLDNPSFYTFYDYENEQRPIKIIKRNENGVITTKRTYTKKGYTDEICYNDKDITVYKYELNKAGNITKIDVHNGAEVNFTILNTYDRKGHLIGSVDNRSRTDFSCDEQGRIQSFKRYNIQGDLEEERRFEYDKFDMRGNWTEKRVYVNAILKQREVRRIVYFAEK</sequence>
<accession>A0AAX2H041</accession>